<keyword evidence="2" id="KW-0808">Transferase</keyword>
<protein>
    <submittedName>
        <fullName evidence="3">Uncharacterized protein</fullName>
    </submittedName>
</protein>
<dbReference type="InterPro" id="IPR023213">
    <property type="entry name" value="CAT-like_dom_sf"/>
</dbReference>
<dbReference type="Proteomes" id="UP001367508">
    <property type="component" value="Unassembled WGS sequence"/>
</dbReference>
<dbReference type="GO" id="GO:0016740">
    <property type="term" value="F:transferase activity"/>
    <property type="evidence" value="ECO:0007669"/>
    <property type="project" value="UniProtKB-KW"/>
</dbReference>
<sequence length="447" mass="50155">MAHSSPTLVFTVKRKQPELIAPAKATPREVKQLSDIDDQQGLRFQIPFIQIYGNNASMGGKDPVEVIRDAISQTLVFYYPFAGRLREHAGRKLVVDCTGEGILFIEADADVTLHQFGHVLYPPFPCFHELLYDVPGSQGITDSPLLLIQVTRLKCGGFILAIRLNHSMSDAFGLSKFMKAVAEMARGAKEPSIAPVWCRELLLSRNPPRISRTHHEYEEVKGSRVPLLNDLVQRSFFFSPVEVNAIRRLIPKHVGKCTTFEVITACMWRCRIRALQLDPNDDVRFIYAVNINSKVTPPLPVGYYGNEFVYAVAVTTARKLCENPFWYAVGLVTNAKTNMDEEHVRSTTDLMVIKGRPQLATIRTYTVSNTTRTGLSEVDFGWGKPIYGGPATGEITNFPEMTSLYMSYKNNKGQYDIVMPISLPSKAMERFAKEMDGMLGTQTMSML</sequence>
<evidence type="ECO:0000256" key="1">
    <source>
        <dbReference type="ARBA" id="ARBA00009861"/>
    </source>
</evidence>
<dbReference type="PANTHER" id="PTHR31147">
    <property type="entry name" value="ACYL TRANSFERASE 4"/>
    <property type="match status" value="1"/>
</dbReference>
<gene>
    <name evidence="3" type="ORF">VNO77_18453</name>
</gene>
<evidence type="ECO:0000313" key="4">
    <source>
        <dbReference type="Proteomes" id="UP001367508"/>
    </source>
</evidence>
<evidence type="ECO:0000256" key="2">
    <source>
        <dbReference type="ARBA" id="ARBA00022679"/>
    </source>
</evidence>
<organism evidence="3 4">
    <name type="scientific">Canavalia gladiata</name>
    <name type="common">Sword bean</name>
    <name type="synonym">Dolichos gladiatus</name>
    <dbReference type="NCBI Taxonomy" id="3824"/>
    <lineage>
        <taxon>Eukaryota</taxon>
        <taxon>Viridiplantae</taxon>
        <taxon>Streptophyta</taxon>
        <taxon>Embryophyta</taxon>
        <taxon>Tracheophyta</taxon>
        <taxon>Spermatophyta</taxon>
        <taxon>Magnoliopsida</taxon>
        <taxon>eudicotyledons</taxon>
        <taxon>Gunneridae</taxon>
        <taxon>Pentapetalae</taxon>
        <taxon>rosids</taxon>
        <taxon>fabids</taxon>
        <taxon>Fabales</taxon>
        <taxon>Fabaceae</taxon>
        <taxon>Papilionoideae</taxon>
        <taxon>50 kb inversion clade</taxon>
        <taxon>NPAAA clade</taxon>
        <taxon>indigoferoid/millettioid clade</taxon>
        <taxon>Phaseoleae</taxon>
        <taxon>Canavalia</taxon>
    </lineage>
</organism>
<dbReference type="Pfam" id="PF02458">
    <property type="entry name" value="Transferase"/>
    <property type="match status" value="1"/>
</dbReference>
<dbReference type="InterPro" id="IPR050898">
    <property type="entry name" value="Plant_acyltransferase"/>
</dbReference>
<dbReference type="Gene3D" id="3.30.559.10">
    <property type="entry name" value="Chloramphenicol acetyltransferase-like domain"/>
    <property type="match status" value="2"/>
</dbReference>
<dbReference type="PANTHER" id="PTHR31147:SF66">
    <property type="entry name" value="OS05G0315700 PROTEIN"/>
    <property type="match status" value="1"/>
</dbReference>
<accession>A0AAN9QHP5</accession>
<dbReference type="AlphaFoldDB" id="A0AAN9QHP5"/>
<reference evidence="3 4" key="1">
    <citation type="submission" date="2024-01" db="EMBL/GenBank/DDBJ databases">
        <title>The genomes of 5 underutilized Papilionoideae crops provide insights into root nodulation and disease resistanc.</title>
        <authorList>
            <person name="Jiang F."/>
        </authorList>
    </citation>
    <scope>NUCLEOTIDE SEQUENCE [LARGE SCALE GENOMIC DNA]</scope>
    <source>
        <strain evidence="3">LVBAO_FW01</strain>
        <tissue evidence="3">Leaves</tissue>
    </source>
</reference>
<comment type="caution">
    <text evidence="3">The sequence shown here is derived from an EMBL/GenBank/DDBJ whole genome shotgun (WGS) entry which is preliminary data.</text>
</comment>
<evidence type="ECO:0000313" key="3">
    <source>
        <dbReference type="EMBL" id="KAK7337865.1"/>
    </source>
</evidence>
<comment type="similarity">
    <text evidence="1">Belongs to the plant acyltransferase family.</text>
</comment>
<proteinExistence type="inferred from homology"/>
<dbReference type="EMBL" id="JAYMYQ010000004">
    <property type="protein sequence ID" value="KAK7337865.1"/>
    <property type="molecule type" value="Genomic_DNA"/>
</dbReference>
<keyword evidence="4" id="KW-1185">Reference proteome</keyword>
<name>A0AAN9QHP5_CANGL</name>